<evidence type="ECO:0000313" key="11">
    <source>
        <dbReference type="EMBL" id="CAK9436481.1"/>
    </source>
</evidence>
<sequence>MSMSMSNPSEPSKKIFDSSDLAIFEKTIAFHNLQQSLQEIVLLVQGKEVPPNTLDISLITRSKDPKSQHEIQQPPPPPPSSPPPSLPLQQQADTSSLDQHSGHPSPIVVKILSILHRLNKLIDECPPVQGPTRFGNVAFRTWHEKAHPIISSSVSQIPTSSPEITIETNYYLANAFGSAMRLDYGTGHELSFFAFLAGLMRSNIIHPTGEELLMMFARYYDLARRLITVYNLEPAGSHGVWGLDDHFHLIYILGASQFCDDPTGQVPSVRTALSSSNLTMYKSSNLYTNAVAFIFKLKSGPFHEHSPVISDIHANVLSWKKVRQGLMKMYMVEVFGKFPVIQHFWFGQVLYPWRDARTKEPLPVHQRDEVDSGDVKRSSKPMPSTRAPWANASVRDSTFTQRR</sequence>
<keyword evidence="12" id="KW-1185">Reference proteome</keyword>
<evidence type="ECO:0000313" key="12">
    <source>
        <dbReference type="Proteomes" id="UP001497383"/>
    </source>
</evidence>
<comment type="catalytic activity">
    <reaction evidence="1 9">
        <text>[protein]-peptidylproline (omega=180) = [protein]-peptidylproline (omega=0)</text>
        <dbReference type="Rhea" id="RHEA:16237"/>
        <dbReference type="Rhea" id="RHEA-COMP:10747"/>
        <dbReference type="Rhea" id="RHEA-COMP:10748"/>
        <dbReference type="ChEBI" id="CHEBI:83833"/>
        <dbReference type="ChEBI" id="CHEBI:83834"/>
        <dbReference type="EC" id="5.2.1.8"/>
    </reaction>
</comment>
<dbReference type="PANTHER" id="PTHR10012">
    <property type="entry name" value="SERINE/THREONINE-PROTEIN PHOSPHATASE 2A REGULATORY SUBUNIT B"/>
    <property type="match status" value="1"/>
</dbReference>
<dbReference type="InterPro" id="IPR043170">
    <property type="entry name" value="PTPA_C_lid"/>
</dbReference>
<keyword evidence="7 9" id="KW-0413">Isomerase</keyword>
<dbReference type="Gene3D" id="1.20.120.1150">
    <property type="match status" value="1"/>
</dbReference>
<dbReference type="Pfam" id="PF03095">
    <property type="entry name" value="PTPA"/>
    <property type="match status" value="1"/>
</dbReference>
<evidence type="ECO:0000256" key="4">
    <source>
        <dbReference type="ARBA" id="ARBA00011019"/>
    </source>
</evidence>
<evidence type="ECO:0000256" key="5">
    <source>
        <dbReference type="ARBA" id="ARBA00022490"/>
    </source>
</evidence>
<comment type="function">
    <text evidence="9">PPIases accelerate the folding of proteins. It catalyzes the cis-trans isomerization of proline imidic peptide bonds in oligopeptides.</text>
</comment>
<accession>A0ABP0ZI41</accession>
<evidence type="ECO:0000256" key="7">
    <source>
        <dbReference type="ARBA" id="ARBA00023235"/>
    </source>
</evidence>
<feature type="region of interest" description="Disordered" evidence="10">
    <location>
        <begin position="361"/>
        <end position="403"/>
    </location>
</feature>
<proteinExistence type="inferred from homology"/>
<protein>
    <recommendedName>
        <fullName evidence="9">Serine/threonine-protein phosphatase 2A activator</fullName>
        <ecNumber evidence="9">5.2.1.8</ecNumber>
    </recommendedName>
    <alternativeName>
        <fullName evidence="9">Phosphotyrosyl phosphatase activator</fullName>
    </alternativeName>
</protein>
<keyword evidence="8" id="KW-0539">Nucleus</keyword>
<evidence type="ECO:0000256" key="8">
    <source>
        <dbReference type="ARBA" id="ARBA00023242"/>
    </source>
</evidence>
<dbReference type="Proteomes" id="UP001497383">
    <property type="component" value="Chromosome 1"/>
</dbReference>
<feature type="compositionally biased region" description="Basic and acidic residues" evidence="10">
    <location>
        <begin position="361"/>
        <end position="377"/>
    </location>
</feature>
<organism evidence="11 12">
    <name type="scientific">Lodderomyces beijingensis</name>
    <dbReference type="NCBI Taxonomy" id="1775926"/>
    <lineage>
        <taxon>Eukaryota</taxon>
        <taxon>Fungi</taxon>
        <taxon>Dikarya</taxon>
        <taxon>Ascomycota</taxon>
        <taxon>Saccharomycotina</taxon>
        <taxon>Pichiomycetes</taxon>
        <taxon>Debaryomycetaceae</taxon>
        <taxon>Candida/Lodderomyces clade</taxon>
        <taxon>Lodderomyces</taxon>
    </lineage>
</organism>
<evidence type="ECO:0000256" key="3">
    <source>
        <dbReference type="ARBA" id="ARBA00004496"/>
    </source>
</evidence>
<comment type="subcellular location">
    <subcellularLocation>
        <location evidence="3 9">Cytoplasm</location>
    </subcellularLocation>
    <subcellularLocation>
        <location evidence="2">Nucleus</location>
    </subcellularLocation>
</comment>
<dbReference type="EC" id="5.2.1.8" evidence="9"/>
<feature type="compositionally biased region" description="Pro residues" evidence="10">
    <location>
        <begin position="73"/>
        <end position="86"/>
    </location>
</feature>
<evidence type="ECO:0000256" key="10">
    <source>
        <dbReference type="SAM" id="MobiDB-lite"/>
    </source>
</evidence>
<dbReference type="CDD" id="cd04087">
    <property type="entry name" value="PTPA"/>
    <property type="match status" value="1"/>
</dbReference>
<feature type="compositionally biased region" description="Polar residues" evidence="10">
    <location>
        <begin position="394"/>
        <end position="403"/>
    </location>
</feature>
<keyword evidence="6 9" id="KW-0697">Rotamase</keyword>
<dbReference type="PIRSF" id="PIRSF016325">
    <property type="entry name" value="Phstyr_phstse_ac"/>
    <property type="match status" value="1"/>
</dbReference>
<dbReference type="SUPFAM" id="SSF140984">
    <property type="entry name" value="PTPA-like"/>
    <property type="match status" value="1"/>
</dbReference>
<evidence type="ECO:0000256" key="1">
    <source>
        <dbReference type="ARBA" id="ARBA00000971"/>
    </source>
</evidence>
<evidence type="ECO:0000256" key="6">
    <source>
        <dbReference type="ARBA" id="ARBA00023110"/>
    </source>
</evidence>
<evidence type="ECO:0000256" key="2">
    <source>
        <dbReference type="ARBA" id="ARBA00004123"/>
    </source>
</evidence>
<dbReference type="InterPro" id="IPR004327">
    <property type="entry name" value="Phstyr_phstse_ac"/>
</dbReference>
<gene>
    <name evidence="11" type="ORF">LODBEIA_P10390</name>
</gene>
<keyword evidence="5 9" id="KW-0963">Cytoplasm</keyword>
<evidence type="ECO:0000256" key="9">
    <source>
        <dbReference type="RuleBase" id="RU361210"/>
    </source>
</evidence>
<comment type="similarity">
    <text evidence="4 9">Belongs to the PTPA-type PPIase family.</text>
</comment>
<dbReference type="InterPro" id="IPR037218">
    <property type="entry name" value="PTPA_sf"/>
</dbReference>
<dbReference type="PANTHER" id="PTHR10012:SF3">
    <property type="entry name" value="SERINE_THREONINE-PROTEIN PHOSPHATASE 2A ACTIVATOR 1"/>
    <property type="match status" value="1"/>
</dbReference>
<feature type="region of interest" description="Disordered" evidence="10">
    <location>
        <begin position="62"/>
        <end position="103"/>
    </location>
</feature>
<dbReference type="RefSeq" id="XP_066827977.1">
    <property type="nucleotide sequence ID" value="XM_066970883.1"/>
</dbReference>
<dbReference type="EMBL" id="OZ022405">
    <property type="protein sequence ID" value="CAK9436481.1"/>
    <property type="molecule type" value="Genomic_DNA"/>
</dbReference>
<dbReference type="GeneID" id="92206235"/>
<name>A0ABP0ZI41_9ASCO</name>
<reference evidence="11 12" key="1">
    <citation type="submission" date="2024-03" db="EMBL/GenBank/DDBJ databases">
        <authorList>
            <person name="Brejova B."/>
        </authorList>
    </citation>
    <scope>NUCLEOTIDE SEQUENCE [LARGE SCALE GENOMIC DNA]</scope>
    <source>
        <strain evidence="11 12">CBS 14171</strain>
    </source>
</reference>